<organism evidence="1 2">
    <name type="scientific">Melastoma candidum</name>
    <dbReference type="NCBI Taxonomy" id="119954"/>
    <lineage>
        <taxon>Eukaryota</taxon>
        <taxon>Viridiplantae</taxon>
        <taxon>Streptophyta</taxon>
        <taxon>Embryophyta</taxon>
        <taxon>Tracheophyta</taxon>
        <taxon>Spermatophyta</taxon>
        <taxon>Magnoliopsida</taxon>
        <taxon>eudicotyledons</taxon>
        <taxon>Gunneridae</taxon>
        <taxon>Pentapetalae</taxon>
        <taxon>rosids</taxon>
        <taxon>malvids</taxon>
        <taxon>Myrtales</taxon>
        <taxon>Melastomataceae</taxon>
        <taxon>Melastomatoideae</taxon>
        <taxon>Melastomateae</taxon>
        <taxon>Melastoma</taxon>
    </lineage>
</organism>
<evidence type="ECO:0000313" key="1">
    <source>
        <dbReference type="EMBL" id="KAI4376565.1"/>
    </source>
</evidence>
<keyword evidence="2" id="KW-1185">Reference proteome</keyword>
<dbReference type="Proteomes" id="UP001057402">
    <property type="component" value="Chromosome 4"/>
</dbReference>
<protein>
    <submittedName>
        <fullName evidence="1">Uncharacterized protein</fullName>
    </submittedName>
</protein>
<sequence length="613" mass="66716">MNAVSMKTVRSRSHVLCFLLAFVALFGSFIAVSATVSKEGRTNHNVTKEGDDLIIESQKGVVAADDARCSKIGASVLRKGGHAVDAAVATAICLGVVNPIASGIGGGSFMVIRSSKTQKVETYNMRETAPAAASQDMFANNPSAKYEGPLSMGVPGEIAGLHAAWNKHGRLRWKLLFEPSIKLAKEGFVVAPYLALFIRNYRKMILRDPGLRQVFAPNGKLLREGDTCFNKELGKVLELIAQHGPEAFYTGIVGKLLVKDVRKAGGILTMDDLKNYKVNVSEPLVSNTMGYTIYGMHPPSSGTVGLSMVTNILDSYGNVDAAKGNVGLHRLIEAIKYMFAVRMNLGDPNFVSTDDYVSQMLSHSYAKQIRERIIDNTTFPSGYYLYKWSQLRDHGTSHFGIVDSDRNAVSMTTSVNYPFGAGVLSPATGIVLNNQMGDFSMPTEMTPDMLPPAPANFIRPNKRPLSSMMPLIITKNDQLVGVIGGSGGIRIIPAVVQVFLNHFVLGMEPLSAVRKPRIYHRLIPNMVECENVTCINGDHIEITHPSRLYLRQRGHKLGTNPEDAIVQLITQRFEGADLVDSGRKGGQVSDNKAWKGILTAVSDPRKDGRPAAI</sequence>
<dbReference type="EMBL" id="CM042883">
    <property type="protein sequence ID" value="KAI4376565.1"/>
    <property type="molecule type" value="Genomic_DNA"/>
</dbReference>
<comment type="caution">
    <text evidence="1">The sequence shown here is derived from an EMBL/GenBank/DDBJ whole genome shotgun (WGS) entry which is preliminary data.</text>
</comment>
<gene>
    <name evidence="1" type="ORF">MLD38_014312</name>
</gene>
<reference evidence="2" key="1">
    <citation type="journal article" date="2023" name="Front. Plant Sci.">
        <title>Chromosomal-level genome assembly of Melastoma candidum provides insights into trichome evolution.</title>
        <authorList>
            <person name="Zhong Y."/>
            <person name="Wu W."/>
            <person name="Sun C."/>
            <person name="Zou P."/>
            <person name="Liu Y."/>
            <person name="Dai S."/>
            <person name="Zhou R."/>
        </authorList>
    </citation>
    <scope>NUCLEOTIDE SEQUENCE [LARGE SCALE GENOMIC DNA]</scope>
</reference>
<name>A0ACB9RCY1_9MYRT</name>
<accession>A0ACB9RCY1</accession>
<evidence type="ECO:0000313" key="2">
    <source>
        <dbReference type="Proteomes" id="UP001057402"/>
    </source>
</evidence>
<proteinExistence type="predicted"/>